<evidence type="ECO:0000313" key="8">
    <source>
        <dbReference type="Proteomes" id="UP000314294"/>
    </source>
</evidence>
<comment type="caution">
    <text evidence="7">The sequence shown here is derived from an EMBL/GenBank/DDBJ whole genome shotgun (WGS) entry which is preliminary data.</text>
</comment>
<proteinExistence type="predicted"/>
<feature type="compositionally biased region" description="Basic and acidic residues" evidence="6">
    <location>
        <begin position="1"/>
        <end position="19"/>
    </location>
</feature>
<dbReference type="PANTHER" id="PTHR44981">
    <property type="entry name" value="PERICENTRIN-LIKE PROTEIN, ISOFORM F"/>
    <property type="match status" value="1"/>
</dbReference>
<feature type="compositionally biased region" description="Polar residues" evidence="6">
    <location>
        <begin position="1076"/>
        <end position="1086"/>
    </location>
</feature>
<dbReference type="EMBL" id="SRLO01000744">
    <property type="protein sequence ID" value="TNN47397.1"/>
    <property type="molecule type" value="Genomic_DNA"/>
</dbReference>
<dbReference type="InterPro" id="IPR028745">
    <property type="entry name" value="AKAP9/Pericentrin"/>
</dbReference>
<feature type="compositionally biased region" description="Basic and acidic residues" evidence="6">
    <location>
        <begin position="49"/>
        <end position="62"/>
    </location>
</feature>
<gene>
    <name evidence="7" type="primary">Akap9</name>
    <name evidence="7" type="ORF">EYF80_042400</name>
</gene>
<sequence length="1124" mass="126891">MGKELAEYRQRKAHADSQKKQKKKKKKNPAEDSEGDSQRGVEVEPDPCLGREEVSGGGREENAEPPTTEFTFARTLRSGETVKHNQTYTIEEEVESLQQVTKGGTMEDALAAKTQAVEDLSRELEDIRAAFGTEEGVQQLQAGETLRNSSHSSAASDLLQARQQLLQYQPQLEELQLKLRETEMSRGRSEESFTLRINEKDLLIGEQEQLILGQKQLLTELRTAEQSVAQTLKENDLLISEQTTIIGEHELSLSLLREELSHVDESTTSSSDEKDLIVAELERVVSERGCSLTRLQDELQASEKGLRDSQQRTAARESEFERCTEELEGSTSDLKSCRSEMESLSLELEKQRAELESCKGELAASRQKERMSSNEIMQLMGSVEDLQKRCHQDSLSEGDAVQQMQEETLGKLERLRAELDEMYGQQIVQMKREVHLQHAANVERMAEGHGAELELLKARQVSEVDALTARIRELQETAEQSHATRDEVGHELRRVAREKLDLQAEVQRLLGDLRAAKQEAEQVSRSLASQESQRGELRRLRDAVGDATSELAAAREAARETEIQHDSEVTNYKIKLEMLEREKDAVLDRMAQSQEAELERLRTKLLFSHEEELVLLREDVQRECFLNAENALNEAAAKHEKALRGLRGAHEEEMQALRGEKESFSAERDELFQQIVGLKEDLKLALHSSKADALVEQLRELQAELEELRKGGGERARMESEIQSLLQKTEATEEREQRWESECKRRELEKEGLVESNNALREELDSKILQIEKVAAENDRAQRQVAGLREEIETQKTTFSFAEKNFEVNYQELKEEYSCLIEAKTQLEERTLKETLELEAKMSSLQSQIQELEESGREEGKEDTKEMEKDTSELHAILMEKERLAGRLSQVTEQLMLTEGNVGRLEEELTRARSAGAKVSAQSESPGREPEPKRATTRKKTRGQDAQRQDDPPCSGDDQRLQIRSLQEEVAALRSLLRAAESERGGGGGSRQNPELQRPAAPPGEGPVGGRPPPTHKPTASGSGRRKRRQRSRQESKAGAAFSDRREEKQRGEAEEEEEEGEEEEERATSAAEQEMQPQMESQLMSRSHERAGEEEDSAGGQRGDGDGVNRQVGARSPVASPFF</sequence>
<dbReference type="OrthoDB" id="2020852at2759"/>
<feature type="region of interest" description="Disordered" evidence="6">
    <location>
        <begin position="909"/>
        <end position="1124"/>
    </location>
</feature>
<keyword evidence="7" id="KW-0418">Kinase</keyword>
<dbReference type="GO" id="GO:0007165">
    <property type="term" value="P:signal transduction"/>
    <property type="evidence" value="ECO:0007669"/>
    <property type="project" value="InterPro"/>
</dbReference>
<dbReference type="GO" id="GO:0060090">
    <property type="term" value="F:molecular adaptor activity"/>
    <property type="evidence" value="ECO:0007669"/>
    <property type="project" value="InterPro"/>
</dbReference>
<evidence type="ECO:0000256" key="5">
    <source>
        <dbReference type="SAM" id="Coils"/>
    </source>
</evidence>
<dbReference type="Proteomes" id="UP000314294">
    <property type="component" value="Unassembled WGS sequence"/>
</dbReference>
<feature type="coiled-coil region" evidence="5">
    <location>
        <begin position="172"/>
        <end position="234"/>
    </location>
</feature>
<evidence type="ECO:0000313" key="7">
    <source>
        <dbReference type="EMBL" id="TNN47397.1"/>
    </source>
</evidence>
<reference evidence="7 8" key="1">
    <citation type="submission" date="2019-03" db="EMBL/GenBank/DDBJ databases">
        <title>First draft genome of Liparis tanakae, snailfish: a comprehensive survey of snailfish specific genes.</title>
        <authorList>
            <person name="Kim W."/>
            <person name="Song I."/>
            <person name="Jeong J.-H."/>
            <person name="Kim D."/>
            <person name="Kim S."/>
            <person name="Ryu S."/>
            <person name="Song J.Y."/>
            <person name="Lee S.K."/>
        </authorList>
    </citation>
    <scope>NUCLEOTIDE SEQUENCE [LARGE SCALE GENOMIC DNA]</scope>
    <source>
        <tissue evidence="7">Muscle</tissue>
    </source>
</reference>
<organism evidence="7 8">
    <name type="scientific">Liparis tanakae</name>
    <name type="common">Tanaka's snailfish</name>
    <dbReference type="NCBI Taxonomy" id="230148"/>
    <lineage>
        <taxon>Eukaryota</taxon>
        <taxon>Metazoa</taxon>
        <taxon>Chordata</taxon>
        <taxon>Craniata</taxon>
        <taxon>Vertebrata</taxon>
        <taxon>Euteleostomi</taxon>
        <taxon>Actinopterygii</taxon>
        <taxon>Neopterygii</taxon>
        <taxon>Teleostei</taxon>
        <taxon>Neoteleostei</taxon>
        <taxon>Acanthomorphata</taxon>
        <taxon>Eupercaria</taxon>
        <taxon>Perciformes</taxon>
        <taxon>Cottioidei</taxon>
        <taxon>Cottales</taxon>
        <taxon>Liparidae</taxon>
        <taxon>Liparis</taxon>
    </lineage>
</organism>
<keyword evidence="2" id="KW-0963">Cytoplasm</keyword>
<keyword evidence="3 5" id="KW-0175">Coiled coil</keyword>
<evidence type="ECO:0000256" key="4">
    <source>
        <dbReference type="ARBA" id="ARBA00023212"/>
    </source>
</evidence>
<dbReference type="GO" id="GO:0016301">
    <property type="term" value="F:kinase activity"/>
    <property type="evidence" value="ECO:0007669"/>
    <property type="project" value="UniProtKB-KW"/>
</dbReference>
<feature type="compositionally biased region" description="Basic and acidic residues" evidence="6">
    <location>
        <begin position="304"/>
        <end position="325"/>
    </location>
</feature>
<evidence type="ECO:0000256" key="6">
    <source>
        <dbReference type="SAM" id="MobiDB-lite"/>
    </source>
</evidence>
<feature type="compositionally biased region" description="Acidic residues" evidence="6">
    <location>
        <begin position="1054"/>
        <end position="1066"/>
    </location>
</feature>
<feature type="region of interest" description="Disordered" evidence="6">
    <location>
        <begin position="302"/>
        <end position="334"/>
    </location>
</feature>
<feature type="coiled-coil region" evidence="5">
    <location>
        <begin position="457"/>
        <end position="611"/>
    </location>
</feature>
<accession>A0A4Z2G1M6</accession>
<feature type="region of interest" description="Disordered" evidence="6">
    <location>
        <begin position="843"/>
        <end position="870"/>
    </location>
</feature>
<keyword evidence="7" id="KW-0808">Transferase</keyword>
<dbReference type="GO" id="GO:0005813">
    <property type="term" value="C:centrosome"/>
    <property type="evidence" value="ECO:0007669"/>
    <property type="project" value="UniProtKB-SubCell"/>
</dbReference>
<evidence type="ECO:0000256" key="2">
    <source>
        <dbReference type="ARBA" id="ARBA00022490"/>
    </source>
</evidence>
<comment type="subcellular location">
    <subcellularLocation>
        <location evidence="1">Cytoplasm</location>
        <location evidence="1">Cytoskeleton</location>
        <location evidence="1">Microtubule organizing center</location>
        <location evidence="1">Centrosome</location>
    </subcellularLocation>
</comment>
<feature type="compositionally biased region" description="Pro residues" evidence="6">
    <location>
        <begin position="1000"/>
        <end position="1016"/>
    </location>
</feature>
<keyword evidence="8" id="KW-1185">Reference proteome</keyword>
<dbReference type="AlphaFoldDB" id="A0A4Z2G1M6"/>
<keyword evidence="4" id="KW-0206">Cytoskeleton</keyword>
<feature type="region of interest" description="Disordered" evidence="6">
    <location>
        <begin position="1"/>
        <end position="84"/>
    </location>
</feature>
<evidence type="ECO:0000256" key="3">
    <source>
        <dbReference type="ARBA" id="ARBA00023054"/>
    </source>
</evidence>
<name>A0A4Z2G1M6_9TELE</name>
<feature type="compositionally biased region" description="Basic and acidic residues" evidence="6">
    <location>
        <begin position="854"/>
        <end position="870"/>
    </location>
</feature>
<protein>
    <submittedName>
        <fullName evidence="7">A-kinase anchor protein 9</fullName>
    </submittedName>
</protein>
<feature type="compositionally biased region" description="Basic and acidic residues" evidence="6">
    <location>
        <begin position="942"/>
        <end position="961"/>
    </location>
</feature>
<feature type="compositionally biased region" description="Basic and acidic residues" evidence="6">
    <location>
        <begin position="1043"/>
        <end position="1053"/>
    </location>
</feature>
<evidence type="ECO:0000256" key="1">
    <source>
        <dbReference type="ARBA" id="ARBA00004300"/>
    </source>
</evidence>
<feature type="compositionally biased region" description="Low complexity" evidence="6">
    <location>
        <begin position="968"/>
        <end position="979"/>
    </location>
</feature>
<dbReference type="PANTHER" id="PTHR44981:SF1">
    <property type="entry name" value="A-KINASE ANCHOR PROTEIN 9"/>
    <property type="match status" value="1"/>
</dbReference>